<dbReference type="Proteomes" id="UP001178507">
    <property type="component" value="Unassembled WGS sequence"/>
</dbReference>
<name>A0AA36IWP4_9DINO</name>
<keyword evidence="2" id="KW-1185">Reference proteome</keyword>
<evidence type="ECO:0000313" key="2">
    <source>
        <dbReference type="Proteomes" id="UP001178507"/>
    </source>
</evidence>
<proteinExistence type="predicted"/>
<dbReference type="AlphaFoldDB" id="A0AA36IWP4"/>
<evidence type="ECO:0000313" key="1">
    <source>
        <dbReference type="EMBL" id="CAJ1394919.1"/>
    </source>
</evidence>
<gene>
    <name evidence="1" type="ORF">EVOR1521_LOCUS19475</name>
</gene>
<reference evidence="1" key="1">
    <citation type="submission" date="2023-08" db="EMBL/GenBank/DDBJ databases">
        <authorList>
            <person name="Chen Y."/>
            <person name="Shah S."/>
            <person name="Dougan E. K."/>
            <person name="Thang M."/>
            <person name="Chan C."/>
        </authorList>
    </citation>
    <scope>NUCLEOTIDE SEQUENCE</scope>
</reference>
<dbReference type="EMBL" id="CAUJNA010003001">
    <property type="protein sequence ID" value="CAJ1394919.1"/>
    <property type="molecule type" value="Genomic_DNA"/>
</dbReference>
<protein>
    <submittedName>
        <fullName evidence="1">Uncharacterized protein</fullName>
    </submittedName>
</protein>
<organism evidence="1 2">
    <name type="scientific">Effrenium voratum</name>
    <dbReference type="NCBI Taxonomy" id="2562239"/>
    <lineage>
        <taxon>Eukaryota</taxon>
        <taxon>Sar</taxon>
        <taxon>Alveolata</taxon>
        <taxon>Dinophyceae</taxon>
        <taxon>Suessiales</taxon>
        <taxon>Symbiodiniaceae</taxon>
        <taxon>Effrenium</taxon>
    </lineage>
</organism>
<comment type="caution">
    <text evidence="1">The sequence shown here is derived from an EMBL/GenBank/DDBJ whole genome shotgun (WGS) entry which is preliminary data.</text>
</comment>
<accession>A0AA36IWP4</accession>
<sequence length="321" mass="35243">MSECHQASSARPMAFSLLFATSALRRPNSPKSWACPACEETSAYWNKYEGAEKDLAVGVEQIFLRLLRGILQKQKELGRNPARLDMSGYPEAADEITTVHASELEARLGAAKRGQVVSPLGLEPRRVTKKAREAEAGGEAMSVETRVVAPSPHPQLAMSRSAVWVALAALGCADAAALSWQDCGLLADVRGLELLSYSHEPDPIVLGEAYTITRHFRTLLPIQNLTEQFWSYERNGTEWSFVFGNGPFSRCGAADFQSRCPLPAGAELRFRERHPGTAAARPGRHRAVEHYFSDGVFAGCVVAVYDYRAPDYRAPDVHVVL</sequence>